<evidence type="ECO:0000256" key="1">
    <source>
        <dbReference type="SAM" id="MobiDB-lite"/>
    </source>
</evidence>
<organism evidence="2 3">
    <name type="scientific">Phaseolus angularis</name>
    <name type="common">Azuki bean</name>
    <name type="synonym">Vigna angularis</name>
    <dbReference type="NCBI Taxonomy" id="3914"/>
    <lineage>
        <taxon>Eukaryota</taxon>
        <taxon>Viridiplantae</taxon>
        <taxon>Streptophyta</taxon>
        <taxon>Embryophyta</taxon>
        <taxon>Tracheophyta</taxon>
        <taxon>Spermatophyta</taxon>
        <taxon>Magnoliopsida</taxon>
        <taxon>eudicotyledons</taxon>
        <taxon>Gunneridae</taxon>
        <taxon>Pentapetalae</taxon>
        <taxon>rosids</taxon>
        <taxon>fabids</taxon>
        <taxon>Fabales</taxon>
        <taxon>Fabaceae</taxon>
        <taxon>Papilionoideae</taxon>
        <taxon>50 kb inversion clade</taxon>
        <taxon>NPAAA clade</taxon>
        <taxon>indigoferoid/millettioid clade</taxon>
        <taxon>Phaseoleae</taxon>
        <taxon>Vigna</taxon>
    </lineage>
</organism>
<accession>A0A0L9TK14</accession>
<protein>
    <submittedName>
        <fullName evidence="2">Uncharacterized protein</fullName>
    </submittedName>
</protein>
<proteinExistence type="predicted"/>
<feature type="region of interest" description="Disordered" evidence="1">
    <location>
        <begin position="36"/>
        <end position="63"/>
    </location>
</feature>
<dbReference type="EMBL" id="CM003371">
    <property type="protein sequence ID" value="KOM30826.1"/>
    <property type="molecule type" value="Genomic_DNA"/>
</dbReference>
<dbReference type="Gramene" id="KOM30826">
    <property type="protein sequence ID" value="KOM30826"/>
    <property type="gene ID" value="LR48_Vigan01g038100"/>
</dbReference>
<dbReference type="Proteomes" id="UP000053144">
    <property type="component" value="Chromosome 1"/>
</dbReference>
<sequence>MALFYNSFSPSLLHHPSHLCRQFLCAKASLSSSSHESKAQQSASSGTSAATAPSSSTSFVESRPPDPAFNYAIANPNGSPLVRFVRATESFIEKALTVYDRSITYCLGSAGHLPELGFRSARSCTSSYASVSARSQ</sequence>
<dbReference type="AlphaFoldDB" id="A0A0L9TK14"/>
<gene>
    <name evidence="2" type="ORF">LR48_Vigan01g038100</name>
</gene>
<reference evidence="3" key="1">
    <citation type="journal article" date="2015" name="Proc. Natl. Acad. Sci. U.S.A.">
        <title>Genome sequencing of adzuki bean (Vigna angularis) provides insight into high starch and low fat accumulation and domestication.</title>
        <authorList>
            <person name="Yang K."/>
            <person name="Tian Z."/>
            <person name="Chen C."/>
            <person name="Luo L."/>
            <person name="Zhao B."/>
            <person name="Wang Z."/>
            <person name="Yu L."/>
            <person name="Li Y."/>
            <person name="Sun Y."/>
            <person name="Li W."/>
            <person name="Chen Y."/>
            <person name="Li Y."/>
            <person name="Zhang Y."/>
            <person name="Ai D."/>
            <person name="Zhao J."/>
            <person name="Shang C."/>
            <person name="Ma Y."/>
            <person name="Wu B."/>
            <person name="Wang M."/>
            <person name="Gao L."/>
            <person name="Sun D."/>
            <person name="Zhang P."/>
            <person name="Guo F."/>
            <person name="Wang W."/>
            <person name="Li Y."/>
            <person name="Wang J."/>
            <person name="Varshney R.K."/>
            <person name="Wang J."/>
            <person name="Ling H.Q."/>
            <person name="Wan P."/>
        </authorList>
    </citation>
    <scope>NUCLEOTIDE SEQUENCE</scope>
    <source>
        <strain evidence="3">cv. Jingnong 6</strain>
    </source>
</reference>
<evidence type="ECO:0000313" key="2">
    <source>
        <dbReference type="EMBL" id="KOM30826.1"/>
    </source>
</evidence>
<evidence type="ECO:0000313" key="3">
    <source>
        <dbReference type="Proteomes" id="UP000053144"/>
    </source>
</evidence>
<name>A0A0L9TK14_PHAAN</name>
<dbReference type="STRING" id="3914.A0A0L9TK14"/>
<feature type="compositionally biased region" description="Low complexity" evidence="1">
    <location>
        <begin position="36"/>
        <end position="58"/>
    </location>
</feature>